<reference evidence="2 3" key="1">
    <citation type="journal article" date="2016" name="Nat. Commun.">
        <title>Thousands of microbial genomes shed light on interconnected biogeochemical processes in an aquifer system.</title>
        <authorList>
            <person name="Anantharaman K."/>
            <person name="Brown C.T."/>
            <person name="Hug L.A."/>
            <person name="Sharon I."/>
            <person name="Castelle C.J."/>
            <person name="Probst A.J."/>
            <person name="Thomas B.C."/>
            <person name="Singh A."/>
            <person name="Wilkins M.J."/>
            <person name="Karaoz U."/>
            <person name="Brodie E.L."/>
            <person name="Williams K.H."/>
            <person name="Hubbard S.S."/>
            <person name="Banfield J.F."/>
        </authorList>
    </citation>
    <scope>NUCLEOTIDE SEQUENCE [LARGE SCALE GENOMIC DNA]</scope>
</reference>
<protein>
    <recommendedName>
        <fullName evidence="4">Septum formation initiator</fullName>
    </recommendedName>
</protein>
<dbReference type="Proteomes" id="UP000176996">
    <property type="component" value="Unassembled WGS sequence"/>
</dbReference>
<dbReference type="InterPro" id="IPR007060">
    <property type="entry name" value="FtsL/DivIC"/>
</dbReference>
<evidence type="ECO:0008006" key="4">
    <source>
        <dbReference type="Google" id="ProtNLM"/>
    </source>
</evidence>
<evidence type="ECO:0000256" key="1">
    <source>
        <dbReference type="SAM" id="Coils"/>
    </source>
</evidence>
<comment type="caution">
    <text evidence="2">The sequence shown here is derived from an EMBL/GenBank/DDBJ whole genome shotgun (WGS) entry which is preliminary data.</text>
</comment>
<organism evidence="2 3">
    <name type="scientific">Candidatus Jorgensenbacteria bacterium RIFCSPLOWO2_01_FULL_45_25b</name>
    <dbReference type="NCBI Taxonomy" id="1798471"/>
    <lineage>
        <taxon>Bacteria</taxon>
        <taxon>Candidatus Joergenseniibacteriota</taxon>
    </lineage>
</organism>
<feature type="coiled-coil region" evidence="1">
    <location>
        <begin position="20"/>
        <end position="54"/>
    </location>
</feature>
<evidence type="ECO:0000313" key="3">
    <source>
        <dbReference type="Proteomes" id="UP000176996"/>
    </source>
</evidence>
<accession>A0A1F6BTJ9</accession>
<dbReference type="STRING" id="1798471.A3A21_00705"/>
<gene>
    <name evidence="2" type="ORF">A3A21_00705</name>
</gene>
<sequence>MSWWKMLILGLISLLLLAGLWNLYREKTGLEKEAKTLKAELEGITRGVTALEKKVEYFKNPENLLKEAKSQFNYRASDEKLIIIVPSVTSTE</sequence>
<dbReference type="Pfam" id="PF04977">
    <property type="entry name" value="DivIC"/>
    <property type="match status" value="1"/>
</dbReference>
<dbReference type="EMBL" id="MFKK01000032">
    <property type="protein sequence ID" value="OGG40163.1"/>
    <property type="molecule type" value="Genomic_DNA"/>
</dbReference>
<proteinExistence type="predicted"/>
<keyword evidence="1" id="KW-0175">Coiled coil</keyword>
<dbReference type="AlphaFoldDB" id="A0A1F6BTJ9"/>
<name>A0A1F6BTJ9_9BACT</name>
<evidence type="ECO:0000313" key="2">
    <source>
        <dbReference type="EMBL" id="OGG40163.1"/>
    </source>
</evidence>